<evidence type="ECO:0000313" key="2">
    <source>
        <dbReference type="Proteomes" id="UP001084650"/>
    </source>
</evidence>
<dbReference type="EMBL" id="JAPQYE010000026">
    <property type="protein sequence ID" value="MCZ0732215.1"/>
    <property type="molecule type" value="Genomic_DNA"/>
</dbReference>
<organism evidence="1 2">
    <name type="scientific">Mycolicibacterium iranicum</name>
    <name type="common">Mycobacterium iranicum</name>
    <dbReference type="NCBI Taxonomy" id="912594"/>
    <lineage>
        <taxon>Bacteria</taxon>
        <taxon>Bacillati</taxon>
        <taxon>Actinomycetota</taxon>
        <taxon>Actinomycetes</taxon>
        <taxon>Mycobacteriales</taxon>
        <taxon>Mycobacteriaceae</taxon>
        <taxon>Mycolicibacterium</taxon>
    </lineage>
</organism>
<evidence type="ECO:0000313" key="1">
    <source>
        <dbReference type="EMBL" id="MCZ0732215.1"/>
    </source>
</evidence>
<accession>A0ABT4HPR8</accession>
<sequence>MTDTIGAQRVGDRRGWLVFEHLPDDLQNAEDTTQAHDFTWRGNQLLREYDPARGHVVRFFNRPATLAERTLLTHLGHELPETLYTRVEYLTETLRQRRWPQLEREDTTP</sequence>
<dbReference type="RefSeq" id="WP_268787969.1">
    <property type="nucleotide sequence ID" value="NZ_JAPQYE010000026.1"/>
</dbReference>
<proteinExistence type="predicted"/>
<gene>
    <name evidence="1" type="ORF">OY187_29605</name>
</gene>
<keyword evidence="2" id="KW-1185">Reference proteome</keyword>
<dbReference type="Proteomes" id="UP001084650">
    <property type="component" value="Unassembled WGS sequence"/>
</dbReference>
<evidence type="ECO:0008006" key="3">
    <source>
        <dbReference type="Google" id="ProtNLM"/>
    </source>
</evidence>
<protein>
    <recommendedName>
        <fullName evidence="3">Transposase</fullName>
    </recommendedName>
</protein>
<reference evidence="1" key="1">
    <citation type="submission" date="2022-12" db="EMBL/GenBank/DDBJ databases">
        <title>Whole genome sequence of Mycolicibacterium iranicum strain SBH312.</title>
        <authorList>
            <person name="Jani J."/>
            <person name="Arifin Mustapha Z."/>
            <person name="Ahmed K."/>
            <person name="Kai Ling C."/>
        </authorList>
    </citation>
    <scope>NUCLEOTIDE SEQUENCE</scope>
    <source>
        <strain evidence="1">SBH312</strain>
    </source>
</reference>
<comment type="caution">
    <text evidence="1">The sequence shown here is derived from an EMBL/GenBank/DDBJ whole genome shotgun (WGS) entry which is preliminary data.</text>
</comment>
<name>A0ABT4HPR8_MYCIR</name>